<feature type="signal peptide" evidence="2">
    <location>
        <begin position="1"/>
        <end position="24"/>
    </location>
</feature>
<comment type="caution">
    <text evidence="3">The sequence shown here is derived from an EMBL/GenBank/DDBJ whole genome shotgun (WGS) entry which is preliminary data.</text>
</comment>
<evidence type="ECO:0000256" key="2">
    <source>
        <dbReference type="SAM" id="SignalP"/>
    </source>
</evidence>
<keyword evidence="2" id="KW-0732">Signal</keyword>
<sequence length="99" mass="10332">MGDNAGDICAVLFCGLCCTTGSSALNTWSIQNNWGADGCCAGNGQAGCCRPCCDKCFNEDDFDDQTKTDQQMQSVQQMSVPAASEPTGSTLETSKDAEA</sequence>
<dbReference type="AlphaFoldDB" id="A0AA39PIX0"/>
<reference evidence="3" key="1">
    <citation type="submission" date="2023-06" db="EMBL/GenBank/DDBJ databases">
        <authorList>
            <consortium name="Lawrence Berkeley National Laboratory"/>
            <person name="Ahrendt S."/>
            <person name="Sahu N."/>
            <person name="Indic B."/>
            <person name="Wong-Bajracharya J."/>
            <person name="Merenyi Z."/>
            <person name="Ke H.-M."/>
            <person name="Monk M."/>
            <person name="Kocsube S."/>
            <person name="Drula E."/>
            <person name="Lipzen A."/>
            <person name="Balint B."/>
            <person name="Henrissat B."/>
            <person name="Andreopoulos B."/>
            <person name="Martin F.M."/>
            <person name="Harder C.B."/>
            <person name="Rigling D."/>
            <person name="Ford K.L."/>
            <person name="Foster G.D."/>
            <person name="Pangilinan J."/>
            <person name="Papanicolaou A."/>
            <person name="Barry K."/>
            <person name="LaButti K."/>
            <person name="Viragh M."/>
            <person name="Koriabine M."/>
            <person name="Yan M."/>
            <person name="Riley R."/>
            <person name="Champramary S."/>
            <person name="Plett K.L."/>
            <person name="Tsai I.J."/>
            <person name="Slot J."/>
            <person name="Sipos G."/>
            <person name="Plett J."/>
            <person name="Nagy L.G."/>
            <person name="Grigoriev I.V."/>
        </authorList>
    </citation>
    <scope>NUCLEOTIDE SEQUENCE</scope>
    <source>
        <strain evidence="3">ICMP 16352</strain>
    </source>
</reference>
<name>A0AA39PIX0_9AGAR</name>
<gene>
    <name evidence="3" type="ORF">IW261DRAFT_1457254</name>
</gene>
<evidence type="ECO:0008006" key="5">
    <source>
        <dbReference type="Google" id="ProtNLM"/>
    </source>
</evidence>
<protein>
    <recommendedName>
        <fullName evidence="5">Secreted protein</fullName>
    </recommendedName>
</protein>
<dbReference type="EMBL" id="JAUEPR010000005">
    <property type="protein sequence ID" value="KAK0484536.1"/>
    <property type="molecule type" value="Genomic_DNA"/>
</dbReference>
<organism evidence="3 4">
    <name type="scientific">Armillaria novae-zelandiae</name>
    <dbReference type="NCBI Taxonomy" id="153914"/>
    <lineage>
        <taxon>Eukaryota</taxon>
        <taxon>Fungi</taxon>
        <taxon>Dikarya</taxon>
        <taxon>Basidiomycota</taxon>
        <taxon>Agaricomycotina</taxon>
        <taxon>Agaricomycetes</taxon>
        <taxon>Agaricomycetidae</taxon>
        <taxon>Agaricales</taxon>
        <taxon>Marasmiineae</taxon>
        <taxon>Physalacriaceae</taxon>
        <taxon>Armillaria</taxon>
    </lineage>
</organism>
<dbReference type="Proteomes" id="UP001175227">
    <property type="component" value="Unassembled WGS sequence"/>
</dbReference>
<feature type="compositionally biased region" description="Low complexity" evidence="1">
    <location>
        <begin position="68"/>
        <end position="80"/>
    </location>
</feature>
<proteinExistence type="predicted"/>
<evidence type="ECO:0000313" key="3">
    <source>
        <dbReference type="EMBL" id="KAK0484536.1"/>
    </source>
</evidence>
<accession>A0AA39PIX0</accession>
<feature type="region of interest" description="Disordered" evidence="1">
    <location>
        <begin position="67"/>
        <end position="99"/>
    </location>
</feature>
<keyword evidence="4" id="KW-1185">Reference proteome</keyword>
<feature type="chain" id="PRO_5041338143" description="Secreted protein" evidence="2">
    <location>
        <begin position="25"/>
        <end position="99"/>
    </location>
</feature>
<evidence type="ECO:0000256" key="1">
    <source>
        <dbReference type="SAM" id="MobiDB-lite"/>
    </source>
</evidence>
<evidence type="ECO:0000313" key="4">
    <source>
        <dbReference type="Proteomes" id="UP001175227"/>
    </source>
</evidence>